<keyword evidence="3" id="KW-1185">Reference proteome</keyword>
<protein>
    <recommendedName>
        <fullName evidence="4">SMB domain-containing protein</fullName>
    </recommendedName>
</protein>
<name>A0A9Q1BDB1_HOLLE</name>
<evidence type="ECO:0000256" key="1">
    <source>
        <dbReference type="SAM" id="SignalP"/>
    </source>
</evidence>
<evidence type="ECO:0000313" key="2">
    <source>
        <dbReference type="EMBL" id="KAJ8021004.1"/>
    </source>
</evidence>
<sequence length="554" mass="63549">MDLQNQVIFAIMLAIALASLGQLIQLDTASATPTMENTSVSDLFQSEIQICEAYQCFGKEQCRGKEDSFVCSCDKDCALYHDCCWTADGNCRDRIKLHGGPTTTKICSYTNSTNIEPGFESRVGYFMIATCPSHYPDNYAKNRCHKELSLLPQPLEEYIHHVPVFSYKNKETYKNVYCAKCNDVDYEDMRFWQLLTTTCNSNQPSADCDDVIFQPRPEIYGNAPLPRKCSLSDPIKCKSSSPFYEQCMSYSAVFSVMEMTFKNPHCALCYNPGLFFREKEFCPYEAGIELDARMPVFHRTKILHIVPFDFSVFDDKNVSFKNVTCSHGLFYNLSSKMCDFAPGSTIIRVRDCLKKSCSEITVRFELKDEKLPIWQSTRIIDTLTGTTSRYFSIHPNDVYSYKGQNENILLKFRLQNSSETLDEFYQAINRFSRDVIEYHGLPIVLSDIAMNCSSCSPSDLCQKTSRFERSQVALLTYEGITSAKIENLNRVFSDITWHVTSEDVFTDNNTCEQNITVVICDWLESTLSVLFVFLRTTRFHSKKMKMELSIYCLM</sequence>
<reference evidence="2" key="1">
    <citation type="submission" date="2021-10" db="EMBL/GenBank/DDBJ databases">
        <title>Tropical sea cucumber genome reveals ecological adaptation and Cuvierian tubules defense mechanism.</title>
        <authorList>
            <person name="Chen T."/>
        </authorList>
    </citation>
    <scope>NUCLEOTIDE SEQUENCE</scope>
    <source>
        <strain evidence="2">Nanhai2018</strain>
        <tissue evidence="2">Muscle</tissue>
    </source>
</reference>
<accession>A0A9Q1BDB1</accession>
<dbReference type="PANTHER" id="PTHR45902:SF1">
    <property type="entry name" value="LATROPHILIN RECEPTOR-LIKE PROTEIN A"/>
    <property type="match status" value="1"/>
</dbReference>
<dbReference type="PANTHER" id="PTHR45902">
    <property type="entry name" value="LATROPHILIN RECEPTOR-LIKE PROTEIN A"/>
    <property type="match status" value="1"/>
</dbReference>
<organism evidence="2 3">
    <name type="scientific">Holothuria leucospilota</name>
    <name type="common">Black long sea cucumber</name>
    <name type="synonym">Mertensiothuria leucospilota</name>
    <dbReference type="NCBI Taxonomy" id="206669"/>
    <lineage>
        <taxon>Eukaryota</taxon>
        <taxon>Metazoa</taxon>
        <taxon>Echinodermata</taxon>
        <taxon>Eleutherozoa</taxon>
        <taxon>Echinozoa</taxon>
        <taxon>Holothuroidea</taxon>
        <taxon>Aspidochirotacea</taxon>
        <taxon>Aspidochirotida</taxon>
        <taxon>Holothuriidae</taxon>
        <taxon>Holothuria</taxon>
    </lineage>
</organism>
<keyword evidence="1" id="KW-0732">Signal</keyword>
<comment type="caution">
    <text evidence="2">The sequence shown here is derived from an EMBL/GenBank/DDBJ whole genome shotgun (WGS) entry which is preliminary data.</text>
</comment>
<dbReference type="AlphaFoldDB" id="A0A9Q1BDB1"/>
<feature type="chain" id="PRO_5040494169" description="SMB domain-containing protein" evidence="1">
    <location>
        <begin position="22"/>
        <end position="554"/>
    </location>
</feature>
<dbReference type="OrthoDB" id="6146532at2759"/>
<dbReference type="EMBL" id="JAIZAY010000022">
    <property type="protein sequence ID" value="KAJ8021004.1"/>
    <property type="molecule type" value="Genomic_DNA"/>
</dbReference>
<gene>
    <name evidence="2" type="ORF">HOLleu_40754</name>
</gene>
<dbReference type="InterPro" id="IPR053231">
    <property type="entry name" value="GPCR_LN-TM7"/>
</dbReference>
<dbReference type="Proteomes" id="UP001152320">
    <property type="component" value="Chromosome 22"/>
</dbReference>
<proteinExistence type="predicted"/>
<evidence type="ECO:0000313" key="3">
    <source>
        <dbReference type="Proteomes" id="UP001152320"/>
    </source>
</evidence>
<evidence type="ECO:0008006" key="4">
    <source>
        <dbReference type="Google" id="ProtNLM"/>
    </source>
</evidence>
<feature type="signal peptide" evidence="1">
    <location>
        <begin position="1"/>
        <end position="21"/>
    </location>
</feature>